<feature type="domain" description="ABC transmembrane type-1" evidence="6">
    <location>
        <begin position="68"/>
        <end position="205"/>
    </location>
</feature>
<comment type="subcellular location">
    <subcellularLocation>
        <location evidence="1">Membrane</location>
        <topology evidence="1">Multi-pass membrane protein</topology>
    </subcellularLocation>
</comment>
<evidence type="ECO:0000256" key="1">
    <source>
        <dbReference type="ARBA" id="ARBA00004141"/>
    </source>
</evidence>
<feature type="transmembrane region" description="Helical" evidence="5">
    <location>
        <begin position="103"/>
        <end position="126"/>
    </location>
</feature>
<dbReference type="InterPro" id="IPR039421">
    <property type="entry name" value="Type_1_exporter"/>
</dbReference>
<feature type="transmembrane region" description="Helical" evidence="5">
    <location>
        <begin position="183"/>
        <end position="202"/>
    </location>
</feature>
<dbReference type="GO" id="GO:0016020">
    <property type="term" value="C:membrane"/>
    <property type="evidence" value="ECO:0007669"/>
    <property type="project" value="UniProtKB-SubCell"/>
</dbReference>
<keyword evidence="4 5" id="KW-0472">Membrane</keyword>
<evidence type="ECO:0000256" key="3">
    <source>
        <dbReference type="ARBA" id="ARBA00022989"/>
    </source>
</evidence>
<gene>
    <name evidence="7" type="ORF">METZ01_LOCUS123304</name>
</gene>
<keyword evidence="2 5" id="KW-0812">Transmembrane</keyword>
<dbReference type="SUPFAM" id="SSF90123">
    <property type="entry name" value="ABC transporter transmembrane region"/>
    <property type="match status" value="1"/>
</dbReference>
<sequence>MGPTSVQANAEAGLPFAQLPEGFLEQIDEVLEREPNHPEPDVTFSHSAWDRRPFTLRSFLGPHAPWLLMALLLVVVETGLQHLGPLLTQVAIDHGVMAANTGVLVAACLGYVGSIGLASGASFLRVRFTGRLGERLVYELRVRVFSHFQRQSLDFFTEEKAGVLMTRMTSDIEALTVLFQEGLVNFAVQAMTLVVITVYLLVLNP</sequence>
<keyword evidence="3 5" id="KW-1133">Transmembrane helix</keyword>
<evidence type="ECO:0000259" key="6">
    <source>
        <dbReference type="PROSITE" id="PS50929"/>
    </source>
</evidence>
<feature type="non-terminal residue" evidence="7">
    <location>
        <position position="205"/>
    </location>
</feature>
<name>A0A381Y0P8_9ZZZZ</name>
<dbReference type="Pfam" id="PF00664">
    <property type="entry name" value="ABC_membrane"/>
    <property type="match status" value="1"/>
</dbReference>
<dbReference type="Gene3D" id="1.20.1560.10">
    <property type="entry name" value="ABC transporter type 1, transmembrane domain"/>
    <property type="match status" value="1"/>
</dbReference>
<dbReference type="AlphaFoldDB" id="A0A381Y0P8"/>
<dbReference type="PANTHER" id="PTHR43394">
    <property type="entry name" value="ATP-DEPENDENT PERMEASE MDL1, MITOCHONDRIAL"/>
    <property type="match status" value="1"/>
</dbReference>
<dbReference type="InterPro" id="IPR011527">
    <property type="entry name" value="ABC1_TM_dom"/>
</dbReference>
<dbReference type="GO" id="GO:0015421">
    <property type="term" value="F:ABC-type oligopeptide transporter activity"/>
    <property type="evidence" value="ECO:0007669"/>
    <property type="project" value="TreeGrafter"/>
</dbReference>
<protein>
    <recommendedName>
        <fullName evidence="6">ABC transmembrane type-1 domain-containing protein</fullName>
    </recommendedName>
</protein>
<evidence type="ECO:0000256" key="4">
    <source>
        <dbReference type="ARBA" id="ARBA00023136"/>
    </source>
</evidence>
<dbReference type="GO" id="GO:0005524">
    <property type="term" value="F:ATP binding"/>
    <property type="evidence" value="ECO:0007669"/>
    <property type="project" value="InterPro"/>
</dbReference>
<dbReference type="PANTHER" id="PTHR43394:SF1">
    <property type="entry name" value="ATP-BINDING CASSETTE SUB-FAMILY B MEMBER 10, MITOCHONDRIAL"/>
    <property type="match status" value="1"/>
</dbReference>
<evidence type="ECO:0000256" key="5">
    <source>
        <dbReference type="SAM" id="Phobius"/>
    </source>
</evidence>
<evidence type="ECO:0000313" key="7">
    <source>
        <dbReference type="EMBL" id="SVA70450.1"/>
    </source>
</evidence>
<dbReference type="InterPro" id="IPR036640">
    <property type="entry name" value="ABC1_TM_sf"/>
</dbReference>
<dbReference type="PROSITE" id="PS50929">
    <property type="entry name" value="ABC_TM1F"/>
    <property type="match status" value="1"/>
</dbReference>
<accession>A0A381Y0P8</accession>
<evidence type="ECO:0000256" key="2">
    <source>
        <dbReference type="ARBA" id="ARBA00022692"/>
    </source>
</evidence>
<feature type="transmembrane region" description="Helical" evidence="5">
    <location>
        <begin position="66"/>
        <end position="83"/>
    </location>
</feature>
<proteinExistence type="predicted"/>
<reference evidence="7" key="1">
    <citation type="submission" date="2018-05" db="EMBL/GenBank/DDBJ databases">
        <authorList>
            <person name="Lanie J.A."/>
            <person name="Ng W.-L."/>
            <person name="Kazmierczak K.M."/>
            <person name="Andrzejewski T.M."/>
            <person name="Davidsen T.M."/>
            <person name="Wayne K.J."/>
            <person name="Tettelin H."/>
            <person name="Glass J.I."/>
            <person name="Rusch D."/>
            <person name="Podicherti R."/>
            <person name="Tsui H.-C.T."/>
            <person name="Winkler M.E."/>
        </authorList>
    </citation>
    <scope>NUCLEOTIDE SEQUENCE</scope>
</reference>
<dbReference type="EMBL" id="UINC01017035">
    <property type="protein sequence ID" value="SVA70450.1"/>
    <property type="molecule type" value="Genomic_DNA"/>
</dbReference>
<organism evidence="7">
    <name type="scientific">marine metagenome</name>
    <dbReference type="NCBI Taxonomy" id="408172"/>
    <lineage>
        <taxon>unclassified sequences</taxon>
        <taxon>metagenomes</taxon>
        <taxon>ecological metagenomes</taxon>
    </lineage>
</organism>